<dbReference type="OrthoDB" id="1241948at2"/>
<dbReference type="RefSeq" id="WP_072412957.1">
    <property type="nucleotide sequence ID" value="NZ_FPKW01000042.1"/>
</dbReference>
<protein>
    <submittedName>
        <fullName evidence="1">Uncharacterized protein</fullName>
    </submittedName>
</protein>
<evidence type="ECO:0000313" key="2">
    <source>
        <dbReference type="Proteomes" id="UP000182034"/>
    </source>
</evidence>
<name>A0A1K2IXW8_9FLAO</name>
<dbReference type="Proteomes" id="UP000182034">
    <property type="component" value="Unassembled WGS sequence"/>
</dbReference>
<dbReference type="EMBL" id="FPKW01000042">
    <property type="protein sequence ID" value="SFZ97114.1"/>
    <property type="molecule type" value="Genomic_DNA"/>
</dbReference>
<evidence type="ECO:0000313" key="1">
    <source>
        <dbReference type="EMBL" id="SFZ97114.1"/>
    </source>
</evidence>
<organism evidence="1 2">
    <name type="scientific">Chryseobacterium limigenitum</name>
    <dbReference type="NCBI Taxonomy" id="1612149"/>
    <lineage>
        <taxon>Bacteria</taxon>
        <taxon>Pseudomonadati</taxon>
        <taxon>Bacteroidota</taxon>
        <taxon>Flavobacteriia</taxon>
        <taxon>Flavobacteriales</taxon>
        <taxon>Weeksellaceae</taxon>
        <taxon>Chryseobacterium group</taxon>
        <taxon>Chryseobacterium</taxon>
    </lineage>
</organism>
<gene>
    <name evidence="1" type="ORF">SAMN05216324_1422</name>
</gene>
<keyword evidence="2" id="KW-1185">Reference proteome</keyword>
<proteinExistence type="predicted"/>
<sequence length="235" mass="28368">MKNIVEIIVSHLREYKWKQAEIVIQITPESMGYESLFFIDENNNEEDFWIDFEDIRKLFDKLREDYNESKNTVDKFNRYKLILKSDKTYSEKYWWNAEEDKQDLLAGAEVFFQWANDRMMSMIFEFEKDNDLLPTHYDGDGDLEYLSSWDSGVFTFHINDKNELEYKIILTKDGKERILEMPLKDYFIEGIFEHHKITNTELSDEWKPWNTLIIKSPHNSIPYDKVGEFVSYILE</sequence>
<accession>A0A1K2IXW8</accession>
<dbReference type="AlphaFoldDB" id="A0A1K2IXW8"/>
<dbReference type="STRING" id="1612149.SAMN05216324_1422"/>
<reference evidence="2" key="1">
    <citation type="submission" date="2016-10" db="EMBL/GenBank/DDBJ databases">
        <authorList>
            <person name="Varghese N."/>
            <person name="Submissions S."/>
        </authorList>
    </citation>
    <scope>NUCLEOTIDE SEQUENCE [LARGE SCALE GENOMIC DNA]</scope>
    <source>
        <strain evidence="2">SUR2</strain>
    </source>
</reference>